<reference evidence="2" key="1">
    <citation type="submission" date="2023-03" db="EMBL/GenBank/DDBJ databases">
        <title>Massive genome expansion in bonnet fungi (Mycena s.s.) driven by repeated elements and novel gene families across ecological guilds.</title>
        <authorList>
            <consortium name="Lawrence Berkeley National Laboratory"/>
            <person name="Harder C.B."/>
            <person name="Miyauchi S."/>
            <person name="Viragh M."/>
            <person name="Kuo A."/>
            <person name="Thoen E."/>
            <person name="Andreopoulos B."/>
            <person name="Lu D."/>
            <person name="Skrede I."/>
            <person name="Drula E."/>
            <person name="Henrissat B."/>
            <person name="Morin E."/>
            <person name="Kohler A."/>
            <person name="Barry K."/>
            <person name="LaButti K."/>
            <person name="Morin E."/>
            <person name="Salamov A."/>
            <person name="Lipzen A."/>
            <person name="Mereny Z."/>
            <person name="Hegedus B."/>
            <person name="Baldrian P."/>
            <person name="Stursova M."/>
            <person name="Weitz H."/>
            <person name="Taylor A."/>
            <person name="Grigoriev I.V."/>
            <person name="Nagy L.G."/>
            <person name="Martin F."/>
            <person name="Kauserud H."/>
        </authorList>
    </citation>
    <scope>NUCLEOTIDE SEQUENCE</scope>
    <source>
        <strain evidence="2">CBHHK182m</strain>
    </source>
</reference>
<comment type="caution">
    <text evidence="2">The sequence shown here is derived from an EMBL/GenBank/DDBJ whole genome shotgun (WGS) entry which is preliminary data.</text>
</comment>
<organism evidence="2 4">
    <name type="scientific">Mycena metata</name>
    <dbReference type="NCBI Taxonomy" id="1033252"/>
    <lineage>
        <taxon>Eukaryota</taxon>
        <taxon>Fungi</taxon>
        <taxon>Dikarya</taxon>
        <taxon>Basidiomycota</taxon>
        <taxon>Agaricomycotina</taxon>
        <taxon>Agaricomycetes</taxon>
        <taxon>Agaricomycetidae</taxon>
        <taxon>Agaricales</taxon>
        <taxon>Marasmiineae</taxon>
        <taxon>Mycenaceae</taxon>
        <taxon>Mycena</taxon>
    </lineage>
</organism>
<evidence type="ECO:0000313" key="4">
    <source>
        <dbReference type="Proteomes" id="UP001215598"/>
    </source>
</evidence>
<feature type="region of interest" description="Disordered" evidence="1">
    <location>
        <begin position="144"/>
        <end position="182"/>
    </location>
</feature>
<keyword evidence="4" id="KW-1185">Reference proteome</keyword>
<dbReference type="EMBL" id="JARKIB010000231">
    <property type="protein sequence ID" value="KAJ7721294.1"/>
    <property type="molecule type" value="Genomic_DNA"/>
</dbReference>
<dbReference type="EMBL" id="JARKIB010000415">
    <property type="protein sequence ID" value="KAJ7710149.1"/>
    <property type="molecule type" value="Genomic_DNA"/>
</dbReference>
<sequence length="182" mass="20258">MSPPHQNGIVLGYSQDNPLFRACSAGLFPSRDFKGIGRYEIDKLRGRHYYLVTTTKKAYVFTDKAACDDGKASLKEPHVIVCHGLVDTAQEIYSWCFLQHNHGQAERRSSRLAVIPDSGPVSPWLLTTYKRGAQFHPWIPPIERTRAASAELPKPGPRKSAREHVKQQSSSGETGGGKSREN</sequence>
<evidence type="ECO:0000313" key="2">
    <source>
        <dbReference type="EMBL" id="KAJ7710149.1"/>
    </source>
</evidence>
<accession>A0AAD7H279</accession>
<evidence type="ECO:0000256" key="1">
    <source>
        <dbReference type="SAM" id="MobiDB-lite"/>
    </source>
</evidence>
<name>A0AAD7H279_9AGAR</name>
<evidence type="ECO:0000313" key="3">
    <source>
        <dbReference type="EMBL" id="KAJ7721294.1"/>
    </source>
</evidence>
<protein>
    <submittedName>
        <fullName evidence="2">Uncharacterized protein</fullName>
    </submittedName>
</protein>
<dbReference type="AlphaFoldDB" id="A0AAD7H279"/>
<proteinExistence type="predicted"/>
<feature type="compositionally biased region" description="Gly residues" evidence="1">
    <location>
        <begin position="173"/>
        <end position="182"/>
    </location>
</feature>
<dbReference type="Proteomes" id="UP001215598">
    <property type="component" value="Unassembled WGS sequence"/>
</dbReference>
<gene>
    <name evidence="3" type="ORF">B0H16DRAFT_1738338</name>
    <name evidence="2" type="ORF">B0H16DRAFT_1745739</name>
</gene>